<evidence type="ECO:0000313" key="14">
    <source>
        <dbReference type="EMBL" id="KAK1738024.1"/>
    </source>
</evidence>
<dbReference type="GO" id="GO:0016020">
    <property type="term" value="C:membrane"/>
    <property type="evidence" value="ECO:0007669"/>
    <property type="project" value="UniProtKB-SubCell"/>
</dbReference>
<comment type="similarity">
    <text evidence="3">Belongs to the peptidase M50B family.</text>
</comment>
<dbReference type="InterPro" id="IPR008915">
    <property type="entry name" value="Peptidase_M50"/>
</dbReference>
<dbReference type="PANTHER" id="PTHR39188">
    <property type="entry name" value="MEMBRANE-ASSOCIATED ZINC METALLOPROTEASE M50B"/>
    <property type="match status" value="1"/>
</dbReference>
<evidence type="ECO:0000256" key="1">
    <source>
        <dbReference type="ARBA" id="ARBA00001947"/>
    </source>
</evidence>
<dbReference type="AlphaFoldDB" id="A0AAD8Y1S4"/>
<protein>
    <submittedName>
        <fullName evidence="14">Membrane-associated zinc metalloprotease (Family M50B)</fullName>
        <ecNumber evidence="14">3.4.24.-</ecNumber>
    </submittedName>
</protein>
<dbReference type="EMBL" id="JATAAI010000022">
    <property type="protein sequence ID" value="KAK1738024.1"/>
    <property type="molecule type" value="Genomic_DNA"/>
</dbReference>
<comment type="cofactor">
    <cofactor evidence="1">
        <name>Zn(2+)</name>
        <dbReference type="ChEBI" id="CHEBI:29105"/>
    </cofactor>
</comment>
<feature type="transmembrane region" description="Helical" evidence="12">
    <location>
        <begin position="253"/>
        <end position="269"/>
    </location>
</feature>
<feature type="transmembrane region" description="Helical" evidence="12">
    <location>
        <begin position="226"/>
        <end position="247"/>
    </location>
</feature>
<evidence type="ECO:0000313" key="15">
    <source>
        <dbReference type="Proteomes" id="UP001224775"/>
    </source>
</evidence>
<evidence type="ECO:0000256" key="8">
    <source>
        <dbReference type="ARBA" id="ARBA00022833"/>
    </source>
</evidence>
<reference evidence="14" key="1">
    <citation type="submission" date="2023-06" db="EMBL/GenBank/DDBJ databases">
        <title>Survivors Of The Sea: Transcriptome response of Skeletonema marinoi to long-term dormancy.</title>
        <authorList>
            <person name="Pinder M.I.M."/>
            <person name="Kourtchenko O."/>
            <person name="Robertson E.K."/>
            <person name="Larsson T."/>
            <person name="Maumus F."/>
            <person name="Osuna-Cruz C.M."/>
            <person name="Vancaester E."/>
            <person name="Stenow R."/>
            <person name="Vandepoele K."/>
            <person name="Ploug H."/>
            <person name="Bruchert V."/>
            <person name="Godhe A."/>
            <person name="Topel M."/>
        </authorList>
    </citation>
    <scope>NUCLEOTIDE SEQUENCE</scope>
    <source>
        <strain evidence="14">R05AC</strain>
    </source>
</reference>
<sequence length="330" mass="35147">MTATMAESPAAPSQVATTTKLSFPSSISLGSCIGGVPIKLHLSFFLLLLIEFISSIRLAADYPLYMLFVVVLYGPVLLLTILVHEFGHVFATKRQGGEVGGVVLWPLGGFALCGPTESLSGELKVALAGPLTHIPQMFFWWMIYLLVKYEFDMTGNATGIWPSFSIFLKTMSTGPAGFFQVLAGEAVWLNIILCGFNLCIPAYPLDGGRVFAAGLILKLKVEPLKAAFVTAMTAMAISTTMVAYAIVRLFTGGASFSLYLGLVGLYVFYESFELNSAVKRNDLKNHPIFGGKCYQSGGANSASSSSDGGDLTMAEVSAPADIPAEEGVMA</sequence>
<evidence type="ECO:0000256" key="3">
    <source>
        <dbReference type="ARBA" id="ARBA00007931"/>
    </source>
</evidence>
<keyword evidence="11 12" id="KW-0472">Membrane</keyword>
<evidence type="ECO:0000256" key="4">
    <source>
        <dbReference type="ARBA" id="ARBA00022670"/>
    </source>
</evidence>
<keyword evidence="15" id="KW-1185">Reference proteome</keyword>
<keyword evidence="7 14" id="KW-0378">Hydrolase</keyword>
<feature type="transmembrane region" description="Helical" evidence="12">
    <location>
        <begin position="62"/>
        <end position="83"/>
    </location>
</feature>
<evidence type="ECO:0000256" key="10">
    <source>
        <dbReference type="ARBA" id="ARBA00023049"/>
    </source>
</evidence>
<organism evidence="14 15">
    <name type="scientific">Skeletonema marinoi</name>
    <dbReference type="NCBI Taxonomy" id="267567"/>
    <lineage>
        <taxon>Eukaryota</taxon>
        <taxon>Sar</taxon>
        <taxon>Stramenopiles</taxon>
        <taxon>Ochrophyta</taxon>
        <taxon>Bacillariophyta</taxon>
        <taxon>Coscinodiscophyceae</taxon>
        <taxon>Thalassiosirophycidae</taxon>
        <taxon>Thalassiosirales</taxon>
        <taxon>Skeletonemataceae</taxon>
        <taxon>Skeletonema</taxon>
        <taxon>Skeletonema marinoi-dohrnii complex</taxon>
    </lineage>
</organism>
<dbReference type="PANTHER" id="PTHR39188:SF3">
    <property type="entry name" value="STAGE IV SPORULATION PROTEIN FB"/>
    <property type="match status" value="1"/>
</dbReference>
<keyword evidence="9 12" id="KW-1133">Transmembrane helix</keyword>
<dbReference type="GO" id="GO:0046872">
    <property type="term" value="F:metal ion binding"/>
    <property type="evidence" value="ECO:0007669"/>
    <property type="project" value="UniProtKB-KW"/>
</dbReference>
<evidence type="ECO:0000256" key="7">
    <source>
        <dbReference type="ARBA" id="ARBA00022801"/>
    </source>
</evidence>
<evidence type="ECO:0000256" key="5">
    <source>
        <dbReference type="ARBA" id="ARBA00022692"/>
    </source>
</evidence>
<dbReference type="GO" id="GO:0008237">
    <property type="term" value="F:metallopeptidase activity"/>
    <property type="evidence" value="ECO:0007669"/>
    <property type="project" value="UniProtKB-KW"/>
</dbReference>
<feature type="transmembrane region" description="Helical" evidence="12">
    <location>
        <begin position="125"/>
        <end position="147"/>
    </location>
</feature>
<evidence type="ECO:0000259" key="13">
    <source>
        <dbReference type="Pfam" id="PF02163"/>
    </source>
</evidence>
<accession>A0AAD8Y1S4</accession>
<dbReference type="EC" id="3.4.24.-" evidence="14"/>
<keyword evidence="10 14" id="KW-0482">Metalloprotease</keyword>
<keyword evidence="4" id="KW-0645">Protease</keyword>
<evidence type="ECO:0000256" key="11">
    <source>
        <dbReference type="ARBA" id="ARBA00023136"/>
    </source>
</evidence>
<feature type="transmembrane region" description="Helical" evidence="12">
    <location>
        <begin position="187"/>
        <end position="205"/>
    </location>
</feature>
<keyword evidence="8" id="KW-0862">Zinc</keyword>
<evidence type="ECO:0000256" key="6">
    <source>
        <dbReference type="ARBA" id="ARBA00022723"/>
    </source>
</evidence>
<evidence type="ECO:0000256" key="12">
    <source>
        <dbReference type="SAM" id="Phobius"/>
    </source>
</evidence>
<dbReference type="Proteomes" id="UP001224775">
    <property type="component" value="Unassembled WGS sequence"/>
</dbReference>
<feature type="domain" description="Peptidase M50" evidence="13">
    <location>
        <begin position="76"/>
        <end position="230"/>
    </location>
</feature>
<dbReference type="Pfam" id="PF02163">
    <property type="entry name" value="Peptidase_M50"/>
    <property type="match status" value="1"/>
</dbReference>
<keyword evidence="6" id="KW-0479">Metal-binding</keyword>
<feature type="transmembrane region" description="Helical" evidence="12">
    <location>
        <begin position="159"/>
        <end position="181"/>
    </location>
</feature>
<keyword evidence="5 12" id="KW-0812">Transmembrane</keyword>
<evidence type="ECO:0000256" key="2">
    <source>
        <dbReference type="ARBA" id="ARBA00004141"/>
    </source>
</evidence>
<comment type="caution">
    <text evidence="14">The sequence shown here is derived from an EMBL/GenBank/DDBJ whole genome shotgun (WGS) entry which is preliminary data.</text>
</comment>
<gene>
    <name evidence="14" type="ORF">QTG54_011318</name>
</gene>
<dbReference type="GO" id="GO:0006508">
    <property type="term" value="P:proteolysis"/>
    <property type="evidence" value="ECO:0007669"/>
    <property type="project" value="UniProtKB-KW"/>
</dbReference>
<name>A0AAD8Y1S4_9STRA</name>
<comment type="subcellular location">
    <subcellularLocation>
        <location evidence="2">Membrane</location>
        <topology evidence="2">Multi-pass membrane protein</topology>
    </subcellularLocation>
</comment>
<proteinExistence type="inferred from homology"/>
<feature type="transmembrane region" description="Helical" evidence="12">
    <location>
        <begin position="27"/>
        <end position="50"/>
    </location>
</feature>
<evidence type="ECO:0000256" key="9">
    <source>
        <dbReference type="ARBA" id="ARBA00022989"/>
    </source>
</evidence>